<dbReference type="Gene3D" id="3.40.50.300">
    <property type="entry name" value="P-loop containing nucleotide triphosphate hydrolases"/>
    <property type="match status" value="1"/>
</dbReference>
<proteinExistence type="predicted"/>
<accession>A0A839H771</accession>
<sequence>MFRKAERKQSKLRLAICGPSGSGKTYSALLIAQGLTPNGRIALVDTERGSGELYSNITDYDVAQLTPPYTPQRYIDLINASIKSGYEVLIIDSISHAWTGDGGVLDMHSKASTATRNSFTAWRDVTPKHNSMVDAIIGAPLHVIVTMRTKTAYEMTDENGKKKPMKIGLAPIQRDGMEYEFTTVFDLAIEQHLATASKDRTGIFDGQHFVPSVETGFLLRNWLESGAQPAASVSEELKTALEELQTEASTINTEDQLREWWAHNSAKIRSLTTNEQVNLSAICKQRIAEMNNE</sequence>
<dbReference type="RefSeq" id="WP_182582920.1">
    <property type="nucleotide sequence ID" value="NZ_JABVCQ010000007.1"/>
</dbReference>
<dbReference type="Proteomes" id="UP000548632">
    <property type="component" value="Unassembled WGS sequence"/>
</dbReference>
<dbReference type="Pfam" id="PF13479">
    <property type="entry name" value="AAA_24"/>
    <property type="match status" value="1"/>
</dbReference>
<organism evidence="2 3">
    <name type="scientific">Thiospirillum jenense</name>
    <dbReference type="NCBI Taxonomy" id="1653858"/>
    <lineage>
        <taxon>Bacteria</taxon>
        <taxon>Pseudomonadati</taxon>
        <taxon>Pseudomonadota</taxon>
        <taxon>Gammaproteobacteria</taxon>
        <taxon>Chromatiales</taxon>
        <taxon>Chromatiaceae</taxon>
        <taxon>Thiospirillum</taxon>
    </lineage>
</organism>
<protein>
    <submittedName>
        <fullName evidence="2">AAA family ATPase</fullName>
    </submittedName>
</protein>
<evidence type="ECO:0000313" key="2">
    <source>
        <dbReference type="EMBL" id="MBB1125505.1"/>
    </source>
</evidence>
<evidence type="ECO:0000313" key="3">
    <source>
        <dbReference type="Proteomes" id="UP000548632"/>
    </source>
</evidence>
<dbReference type="EMBL" id="JABVCQ010000007">
    <property type="protein sequence ID" value="MBB1125505.1"/>
    <property type="molecule type" value="Genomic_DNA"/>
</dbReference>
<feature type="domain" description="AAA+ ATPase" evidence="1">
    <location>
        <begin position="10"/>
        <end position="190"/>
    </location>
</feature>
<reference evidence="2 3" key="1">
    <citation type="journal article" date="2020" name="Arch. Microbiol.">
        <title>The genome sequence of the giant phototrophic gammaproteobacterium Thiospirillum jenense gives insight into its physiological properties and phylogenetic relationships.</title>
        <authorList>
            <person name="Imhoff J.F."/>
            <person name="Meyer T.E."/>
            <person name="Kyndt J.A."/>
        </authorList>
    </citation>
    <scope>NUCLEOTIDE SEQUENCE [LARGE SCALE GENOMIC DNA]</scope>
    <source>
        <strain evidence="2 3">DSM 216</strain>
    </source>
</reference>
<dbReference type="SMART" id="SM00382">
    <property type="entry name" value="AAA"/>
    <property type="match status" value="1"/>
</dbReference>
<name>A0A839H771_9GAMM</name>
<keyword evidence="3" id="KW-1185">Reference proteome</keyword>
<gene>
    <name evidence="2" type="ORF">HUK38_04575</name>
</gene>
<dbReference type="SUPFAM" id="SSF52540">
    <property type="entry name" value="P-loop containing nucleoside triphosphate hydrolases"/>
    <property type="match status" value="1"/>
</dbReference>
<dbReference type="InterPro" id="IPR027417">
    <property type="entry name" value="P-loop_NTPase"/>
</dbReference>
<evidence type="ECO:0000259" key="1">
    <source>
        <dbReference type="SMART" id="SM00382"/>
    </source>
</evidence>
<comment type="caution">
    <text evidence="2">The sequence shown here is derived from an EMBL/GenBank/DDBJ whole genome shotgun (WGS) entry which is preliminary data.</text>
</comment>
<dbReference type="InterPro" id="IPR003593">
    <property type="entry name" value="AAA+_ATPase"/>
</dbReference>
<dbReference type="AlphaFoldDB" id="A0A839H771"/>